<keyword evidence="1" id="KW-0067">ATP-binding</keyword>
<dbReference type="STRING" id="930990.A0A067MH07"/>
<dbReference type="InterPro" id="IPR017441">
    <property type="entry name" value="Protein_kinase_ATP_BS"/>
</dbReference>
<gene>
    <name evidence="3" type="ORF">BOTBODRAFT_301466</name>
</gene>
<dbReference type="InParanoid" id="A0A067MH07"/>
<evidence type="ECO:0000256" key="1">
    <source>
        <dbReference type="PROSITE-ProRule" id="PRU10141"/>
    </source>
</evidence>
<dbReference type="SUPFAM" id="SSF56112">
    <property type="entry name" value="Protein kinase-like (PK-like)"/>
    <property type="match status" value="1"/>
</dbReference>
<accession>A0A067MH07</accession>
<keyword evidence="1" id="KW-0547">Nucleotide-binding</keyword>
<dbReference type="Proteomes" id="UP000027195">
    <property type="component" value="Unassembled WGS sequence"/>
</dbReference>
<dbReference type="HOGENOM" id="CLU_1019377_0_0_1"/>
<evidence type="ECO:0000259" key="2">
    <source>
        <dbReference type="PROSITE" id="PS50011"/>
    </source>
</evidence>
<protein>
    <recommendedName>
        <fullName evidence="2">Protein kinase domain-containing protein</fullName>
    </recommendedName>
</protein>
<dbReference type="PROSITE" id="PS00107">
    <property type="entry name" value="PROTEIN_KINASE_ATP"/>
    <property type="match status" value="1"/>
</dbReference>
<dbReference type="Gene3D" id="1.10.510.10">
    <property type="entry name" value="Transferase(Phosphotransferase) domain 1"/>
    <property type="match status" value="1"/>
</dbReference>
<evidence type="ECO:0000313" key="3">
    <source>
        <dbReference type="EMBL" id="KDQ15078.1"/>
    </source>
</evidence>
<reference evidence="4" key="1">
    <citation type="journal article" date="2014" name="Proc. Natl. Acad. Sci. U.S.A.">
        <title>Extensive sampling of basidiomycete genomes demonstrates inadequacy of the white-rot/brown-rot paradigm for wood decay fungi.</title>
        <authorList>
            <person name="Riley R."/>
            <person name="Salamov A.A."/>
            <person name="Brown D.W."/>
            <person name="Nagy L.G."/>
            <person name="Floudas D."/>
            <person name="Held B.W."/>
            <person name="Levasseur A."/>
            <person name="Lombard V."/>
            <person name="Morin E."/>
            <person name="Otillar R."/>
            <person name="Lindquist E.A."/>
            <person name="Sun H."/>
            <person name="LaButti K.M."/>
            <person name="Schmutz J."/>
            <person name="Jabbour D."/>
            <person name="Luo H."/>
            <person name="Baker S.E."/>
            <person name="Pisabarro A.G."/>
            <person name="Walton J.D."/>
            <person name="Blanchette R.A."/>
            <person name="Henrissat B."/>
            <person name="Martin F."/>
            <person name="Cullen D."/>
            <person name="Hibbett D.S."/>
            <person name="Grigoriev I.V."/>
        </authorList>
    </citation>
    <scope>NUCLEOTIDE SEQUENCE [LARGE SCALE GENOMIC DNA]</scope>
    <source>
        <strain evidence="4">FD-172 SS1</strain>
    </source>
</reference>
<dbReference type="EMBL" id="KL198034">
    <property type="protein sequence ID" value="KDQ15078.1"/>
    <property type="molecule type" value="Genomic_DNA"/>
</dbReference>
<dbReference type="PROSITE" id="PS50011">
    <property type="entry name" value="PROTEIN_KINASE_DOM"/>
    <property type="match status" value="1"/>
</dbReference>
<feature type="domain" description="Protein kinase" evidence="2">
    <location>
        <begin position="117"/>
        <end position="273"/>
    </location>
</feature>
<sequence>MSLVAQSPSPFQILLSIMLRVDEDDILPSNSSLRPARPDPIPTEMTRRVISNLASAKDVASAPFIRLSFDFPDTPYYPGYTMARTEPASPGLTSHLPSPPNPLPLKSVFRNDHALETVLHQVIGGGSFGSTYLGNIGQDIQIVAKFAHEDTKTDVLREGWFYQYPLNSLCGTVLPSYFGVFQGEGRTALLVAYAGTPIKSFDSLGESARQDILNHIASLHRLGVSHNDLAPRNILAGPDGRYTIIDLGVAALHTCSDGCYEMTEMRKLLGVRH</sequence>
<keyword evidence="4" id="KW-1185">Reference proteome</keyword>
<dbReference type="GO" id="GO:0005524">
    <property type="term" value="F:ATP binding"/>
    <property type="evidence" value="ECO:0007669"/>
    <property type="project" value="UniProtKB-UniRule"/>
</dbReference>
<dbReference type="AlphaFoldDB" id="A0A067MH07"/>
<dbReference type="OrthoDB" id="2523927at2759"/>
<organism evidence="3 4">
    <name type="scientific">Botryobasidium botryosum (strain FD-172 SS1)</name>
    <dbReference type="NCBI Taxonomy" id="930990"/>
    <lineage>
        <taxon>Eukaryota</taxon>
        <taxon>Fungi</taxon>
        <taxon>Dikarya</taxon>
        <taxon>Basidiomycota</taxon>
        <taxon>Agaricomycotina</taxon>
        <taxon>Agaricomycetes</taxon>
        <taxon>Cantharellales</taxon>
        <taxon>Botryobasidiaceae</taxon>
        <taxon>Botryobasidium</taxon>
    </lineage>
</organism>
<feature type="binding site" evidence="1">
    <location>
        <position position="145"/>
    </location>
    <ligand>
        <name>ATP</name>
        <dbReference type="ChEBI" id="CHEBI:30616"/>
    </ligand>
</feature>
<proteinExistence type="predicted"/>
<name>A0A067MH07_BOTB1</name>
<dbReference type="GO" id="GO:0004672">
    <property type="term" value="F:protein kinase activity"/>
    <property type="evidence" value="ECO:0007669"/>
    <property type="project" value="InterPro"/>
</dbReference>
<dbReference type="InterPro" id="IPR000719">
    <property type="entry name" value="Prot_kinase_dom"/>
</dbReference>
<dbReference type="InterPro" id="IPR011009">
    <property type="entry name" value="Kinase-like_dom_sf"/>
</dbReference>
<evidence type="ECO:0000313" key="4">
    <source>
        <dbReference type="Proteomes" id="UP000027195"/>
    </source>
</evidence>